<dbReference type="SUPFAM" id="SSF54197">
    <property type="entry name" value="HIT-like"/>
    <property type="match status" value="2"/>
</dbReference>
<dbReference type="RefSeq" id="WP_146572939.1">
    <property type="nucleotide sequence ID" value="NZ_SJPH01000003.1"/>
</dbReference>
<dbReference type="Gene3D" id="3.30.428.10">
    <property type="entry name" value="HIT-like"/>
    <property type="match status" value="2"/>
</dbReference>
<keyword evidence="6" id="KW-1185">Reference proteome</keyword>
<proteinExistence type="predicted"/>
<dbReference type="OrthoDB" id="9769064at2"/>
<dbReference type="Pfam" id="PF01087">
    <property type="entry name" value="GalP_UDP_transf"/>
    <property type="match status" value="1"/>
</dbReference>
<dbReference type="PANTHER" id="PTHR42763:SF2">
    <property type="entry name" value="ADP-GLUCOSE PHOSPHORYLASE"/>
    <property type="match status" value="1"/>
</dbReference>
<evidence type="ECO:0000313" key="5">
    <source>
        <dbReference type="EMBL" id="TWT46433.1"/>
    </source>
</evidence>
<reference evidence="5 6" key="1">
    <citation type="submission" date="2019-02" db="EMBL/GenBank/DDBJ databases">
        <title>Deep-cultivation of Planctomycetes and their phenomic and genomic characterization uncovers novel biology.</title>
        <authorList>
            <person name="Wiegand S."/>
            <person name="Jogler M."/>
            <person name="Boedeker C."/>
            <person name="Pinto D."/>
            <person name="Vollmers J."/>
            <person name="Rivas-Marin E."/>
            <person name="Kohn T."/>
            <person name="Peeters S.H."/>
            <person name="Heuer A."/>
            <person name="Rast P."/>
            <person name="Oberbeckmann S."/>
            <person name="Bunk B."/>
            <person name="Jeske O."/>
            <person name="Meyerdierks A."/>
            <person name="Storesund J.E."/>
            <person name="Kallscheuer N."/>
            <person name="Luecker S."/>
            <person name="Lage O.M."/>
            <person name="Pohl T."/>
            <person name="Merkel B.J."/>
            <person name="Hornburger P."/>
            <person name="Mueller R.-W."/>
            <person name="Bruemmer F."/>
            <person name="Labrenz M."/>
            <person name="Spormann A.M."/>
            <person name="Op Den Camp H."/>
            <person name="Overmann J."/>
            <person name="Amann R."/>
            <person name="Jetten M.S.M."/>
            <person name="Mascher T."/>
            <person name="Medema M.H."/>
            <person name="Devos D.P."/>
            <person name="Kaster A.-K."/>
            <person name="Ovreas L."/>
            <person name="Rohde M."/>
            <person name="Galperin M.Y."/>
            <person name="Jogler C."/>
        </authorList>
    </citation>
    <scope>NUCLEOTIDE SEQUENCE [LARGE SCALE GENOMIC DNA]</scope>
    <source>
        <strain evidence="5 6">Pla111</strain>
    </source>
</reference>
<dbReference type="InterPro" id="IPR005849">
    <property type="entry name" value="GalP_Utransf_N"/>
</dbReference>
<dbReference type="EMBL" id="SJPH01000003">
    <property type="protein sequence ID" value="TWT46433.1"/>
    <property type="molecule type" value="Genomic_DNA"/>
</dbReference>
<name>A0A5C5W847_9BACT</name>
<evidence type="ECO:0000256" key="3">
    <source>
        <dbReference type="ARBA" id="ARBA00023277"/>
    </source>
</evidence>
<dbReference type="Proteomes" id="UP000318995">
    <property type="component" value="Unassembled WGS sequence"/>
</dbReference>
<dbReference type="GO" id="GO:0008108">
    <property type="term" value="F:UDP-glucose:hexose-1-phosphate uridylyltransferase activity"/>
    <property type="evidence" value="ECO:0007669"/>
    <property type="project" value="InterPro"/>
</dbReference>
<protein>
    <submittedName>
        <fullName evidence="5">Galactose-1-phosphate uridylyltransferase</fullName>
    </submittedName>
</protein>
<keyword evidence="1 5" id="KW-0808">Transferase</keyword>
<dbReference type="PANTHER" id="PTHR42763">
    <property type="entry name" value="ADP-GLUCOSE PHOSPHORYLASE"/>
    <property type="match status" value="1"/>
</dbReference>
<evidence type="ECO:0000256" key="2">
    <source>
        <dbReference type="ARBA" id="ARBA00022695"/>
    </source>
</evidence>
<dbReference type="InterPro" id="IPR053177">
    <property type="entry name" value="ADP-glucose_phosphorylase"/>
</dbReference>
<keyword evidence="2 5" id="KW-0548">Nucleotidyltransferase</keyword>
<sequence>MLRARCFLTDPTISHWVESQATGRRVRIAPRRDARPSDFSPHAERRCPFCCGAEGDTPPEIERIADDKGGWLGRVVPNRYAAFEAPDGAQEVVIESPRHTKRFVDLAPNEAAAAVSLWARRLTYWRAQSSTGYELVFKNEGAAAGASLEHTHSQVVALPATPPGYSPAGSTKLARDAQEEESLRILAENGLEAFAAPTPRFAYETSVVAEEARQDFSHYVQSETASHLAELLRQVLLGIRTASGFDAFNLMIDAPRGGLPWRIDITPRHAVMAGFELATGMWINATPPEFAAKRLREALENDRLSNGQGGR</sequence>
<dbReference type="InterPro" id="IPR036265">
    <property type="entry name" value="HIT-like_sf"/>
</dbReference>
<dbReference type="GO" id="GO:0006012">
    <property type="term" value="P:galactose metabolic process"/>
    <property type="evidence" value="ECO:0007669"/>
    <property type="project" value="InterPro"/>
</dbReference>
<evidence type="ECO:0000259" key="4">
    <source>
        <dbReference type="Pfam" id="PF01087"/>
    </source>
</evidence>
<dbReference type="AlphaFoldDB" id="A0A5C5W847"/>
<gene>
    <name evidence="5" type="ORF">Pla111_15290</name>
</gene>
<accession>A0A5C5W847</accession>
<evidence type="ECO:0000256" key="1">
    <source>
        <dbReference type="ARBA" id="ARBA00022679"/>
    </source>
</evidence>
<comment type="caution">
    <text evidence="5">The sequence shown here is derived from an EMBL/GenBank/DDBJ whole genome shotgun (WGS) entry which is preliminary data.</text>
</comment>
<keyword evidence="3" id="KW-0119">Carbohydrate metabolism</keyword>
<feature type="domain" description="Galactose-1-phosphate uridyl transferase N-terminal" evidence="4">
    <location>
        <begin position="84"/>
        <end position="160"/>
    </location>
</feature>
<organism evidence="5 6">
    <name type="scientific">Botrimarina hoheduenensis</name>
    <dbReference type="NCBI Taxonomy" id="2528000"/>
    <lineage>
        <taxon>Bacteria</taxon>
        <taxon>Pseudomonadati</taxon>
        <taxon>Planctomycetota</taxon>
        <taxon>Planctomycetia</taxon>
        <taxon>Pirellulales</taxon>
        <taxon>Lacipirellulaceae</taxon>
        <taxon>Botrimarina</taxon>
    </lineage>
</organism>
<evidence type="ECO:0000313" key="6">
    <source>
        <dbReference type="Proteomes" id="UP000318995"/>
    </source>
</evidence>